<dbReference type="InterPro" id="IPR052345">
    <property type="entry name" value="Rad_response_metalloprotease"/>
</dbReference>
<dbReference type="SMART" id="SM00530">
    <property type="entry name" value="HTH_XRE"/>
    <property type="match status" value="1"/>
</dbReference>
<evidence type="ECO:0000256" key="1">
    <source>
        <dbReference type="ARBA" id="ARBA00007227"/>
    </source>
</evidence>
<feature type="domain" description="HTH cro/C1-type" evidence="2">
    <location>
        <begin position="19"/>
        <end position="73"/>
    </location>
</feature>
<dbReference type="SUPFAM" id="SSF47413">
    <property type="entry name" value="lambda repressor-like DNA-binding domains"/>
    <property type="match status" value="1"/>
</dbReference>
<dbReference type="PANTHER" id="PTHR43236">
    <property type="entry name" value="ANTITOXIN HIGA1"/>
    <property type="match status" value="1"/>
</dbReference>
<organism evidence="3 6">
    <name type="scientific">Candidatus Cryosericum hinesii</name>
    <dbReference type="NCBI Taxonomy" id="2290915"/>
    <lineage>
        <taxon>Bacteria</taxon>
        <taxon>Pseudomonadati</taxon>
        <taxon>Caldisericota/Cryosericota group</taxon>
        <taxon>Candidatus Cryosericota</taxon>
        <taxon>Candidatus Cryosericia</taxon>
        <taxon>Candidatus Cryosericales</taxon>
        <taxon>Candidatus Cryosericaceae</taxon>
        <taxon>Candidatus Cryosericum</taxon>
    </lineage>
</organism>
<evidence type="ECO:0000313" key="6">
    <source>
        <dbReference type="Proteomes" id="UP000266042"/>
    </source>
</evidence>
<evidence type="ECO:0000259" key="2">
    <source>
        <dbReference type="PROSITE" id="PS50943"/>
    </source>
</evidence>
<dbReference type="CDD" id="cd00093">
    <property type="entry name" value="HTH_XRE"/>
    <property type="match status" value="1"/>
</dbReference>
<sequence>MRCGQPIWGGVAMEIGSRLRVARKQKGLSVRKLGEIVGVSGVAVSKYERDLDMPSSGVLMRLCQALDLSLERLFRSTAVVLSEPAYRKRSDLAVKECKAIMTAVQDKAERYSEAEELAQRHEKLKLPVLSISDAADVEDAAKRLRSDWHLGHDAIPSMVALLEDHEIQVIELTAHDHFDACALESDGRPFVVVRTGAPVDRVRFTLAHELAHLVLQHPSGKVPEGLANRFAGAFLVPADTAMRELGEHRDHLSKVELQLLKAKYGLSMSGWIHRAADLKIITPAENVRWQKLRNLEGWRTEEPPCGLTPETPQRMERMVMRAYAEGEVTGMRAAELLGWSLEKVLGNGEGHADLLVAEPGH</sequence>
<name>A0A398DLY2_9BACT</name>
<dbReference type="InterPro" id="IPR010359">
    <property type="entry name" value="IrrE_HExxH"/>
</dbReference>
<dbReference type="GO" id="GO:0003677">
    <property type="term" value="F:DNA binding"/>
    <property type="evidence" value="ECO:0007669"/>
    <property type="project" value="InterPro"/>
</dbReference>
<gene>
    <name evidence="4" type="ORF">SMC2_07025</name>
    <name evidence="3" type="ORF">SMC3_07415</name>
</gene>
<evidence type="ECO:0000313" key="5">
    <source>
        <dbReference type="Proteomes" id="UP000265724"/>
    </source>
</evidence>
<dbReference type="EMBL" id="QXIW01000031">
    <property type="protein sequence ID" value="RIE12214.1"/>
    <property type="molecule type" value="Genomic_DNA"/>
</dbReference>
<dbReference type="Pfam" id="PF01381">
    <property type="entry name" value="HTH_3"/>
    <property type="match status" value="1"/>
</dbReference>
<dbReference type="Gene3D" id="1.10.10.2910">
    <property type="match status" value="1"/>
</dbReference>
<dbReference type="EMBL" id="QXIX01000055">
    <property type="protein sequence ID" value="RIE12348.1"/>
    <property type="molecule type" value="Genomic_DNA"/>
</dbReference>
<dbReference type="InterPro" id="IPR010982">
    <property type="entry name" value="Lambda_DNA-bd_dom_sf"/>
</dbReference>
<comment type="similarity">
    <text evidence="1">Belongs to the short-chain fatty acyl-CoA assimilation regulator (ScfR) family.</text>
</comment>
<dbReference type="Proteomes" id="UP000266042">
    <property type="component" value="Unassembled WGS sequence"/>
</dbReference>
<dbReference type="Pfam" id="PF06114">
    <property type="entry name" value="Peptidase_M78"/>
    <property type="match status" value="1"/>
</dbReference>
<evidence type="ECO:0000313" key="4">
    <source>
        <dbReference type="EMBL" id="RIE12348.1"/>
    </source>
</evidence>
<dbReference type="InterPro" id="IPR001387">
    <property type="entry name" value="Cro/C1-type_HTH"/>
</dbReference>
<dbReference type="PANTHER" id="PTHR43236:SF1">
    <property type="entry name" value="BLL7220 PROTEIN"/>
    <property type="match status" value="1"/>
</dbReference>
<dbReference type="AlphaFoldDB" id="A0A398DLY2"/>
<dbReference type="PROSITE" id="PS50943">
    <property type="entry name" value="HTH_CROC1"/>
    <property type="match status" value="1"/>
</dbReference>
<accession>A0A398DLY2</accession>
<comment type="caution">
    <text evidence="3">The sequence shown here is derived from an EMBL/GenBank/DDBJ whole genome shotgun (WGS) entry which is preliminary data.</text>
</comment>
<evidence type="ECO:0000313" key="3">
    <source>
        <dbReference type="EMBL" id="RIE12214.1"/>
    </source>
</evidence>
<dbReference type="Proteomes" id="UP000265724">
    <property type="component" value="Unassembled WGS sequence"/>
</dbReference>
<dbReference type="Gene3D" id="1.10.260.40">
    <property type="entry name" value="lambda repressor-like DNA-binding domains"/>
    <property type="match status" value="1"/>
</dbReference>
<reference evidence="5 6" key="1">
    <citation type="submission" date="2018-09" db="EMBL/GenBank/DDBJ databases">
        <title>Discovery and Ecogenomic Context for Candidatus Cryosericales, a Global Caldiserica Order Active in Thawing Permafrost.</title>
        <authorList>
            <person name="Martinez M.A."/>
            <person name="Woodcroft B.J."/>
            <person name="Ignacio Espinoza J.C."/>
            <person name="Zayed A."/>
            <person name="Singleton C.M."/>
            <person name="Boyd J."/>
            <person name="Li Y.-F."/>
            <person name="Purvine S."/>
            <person name="Maughan H."/>
            <person name="Hodgkins S.B."/>
            <person name="Anderson D."/>
            <person name="Sederholm M."/>
            <person name="Temperton B."/>
            <person name="Saleska S.R."/>
            <person name="Tyson G.W."/>
            <person name="Rich V.I."/>
        </authorList>
    </citation>
    <scope>NUCLEOTIDE SEQUENCE [LARGE SCALE GENOMIC DNA]</scope>
    <source>
        <strain evidence="4 5">SMC2</strain>
        <strain evidence="3 6">SMC3</strain>
    </source>
</reference>
<proteinExistence type="inferred from homology"/>
<keyword evidence="5" id="KW-1185">Reference proteome</keyword>
<protein>
    <submittedName>
        <fullName evidence="3">Helix-turn-helix domain-containing protein</fullName>
    </submittedName>
</protein>